<dbReference type="RefSeq" id="WP_345538604.1">
    <property type="nucleotide sequence ID" value="NZ_BAABGJ010000027.1"/>
</dbReference>
<feature type="transmembrane region" description="Helical" evidence="11">
    <location>
        <begin position="93"/>
        <end position="110"/>
    </location>
</feature>
<keyword evidence="4" id="KW-0997">Cell inner membrane</keyword>
<gene>
    <name evidence="13" type="ORF">GCM10023165_28110</name>
</gene>
<feature type="transmembrane region" description="Helical" evidence="11">
    <location>
        <begin position="219"/>
        <end position="237"/>
    </location>
</feature>
<comment type="subcellular location">
    <subcellularLocation>
        <location evidence="1">Cell membrane</location>
        <topology evidence="1">Multi-pass membrane protein</topology>
    </subcellularLocation>
</comment>
<keyword evidence="8 11" id="KW-1133">Transmembrane helix</keyword>
<keyword evidence="5" id="KW-0441">Lipid A biosynthesis</keyword>
<feature type="transmembrane region" description="Helical" evidence="11">
    <location>
        <begin position="116"/>
        <end position="139"/>
    </location>
</feature>
<dbReference type="InterPro" id="IPR000620">
    <property type="entry name" value="EamA_dom"/>
</dbReference>
<evidence type="ECO:0000256" key="10">
    <source>
        <dbReference type="ARBA" id="ARBA00023136"/>
    </source>
</evidence>
<evidence type="ECO:0000256" key="5">
    <source>
        <dbReference type="ARBA" id="ARBA00022556"/>
    </source>
</evidence>
<feature type="transmembrane region" description="Helical" evidence="11">
    <location>
        <begin position="151"/>
        <end position="172"/>
    </location>
</feature>
<dbReference type="Proteomes" id="UP001500975">
    <property type="component" value="Unassembled WGS sequence"/>
</dbReference>
<comment type="caution">
    <text evidence="13">The sequence shown here is derived from an EMBL/GenBank/DDBJ whole genome shotgun (WGS) entry which is preliminary data.</text>
</comment>
<dbReference type="Pfam" id="PF00892">
    <property type="entry name" value="EamA"/>
    <property type="match status" value="1"/>
</dbReference>
<evidence type="ECO:0000256" key="7">
    <source>
        <dbReference type="ARBA" id="ARBA00022985"/>
    </source>
</evidence>
<dbReference type="InterPro" id="IPR000390">
    <property type="entry name" value="Small_drug/metabolite_transptr"/>
</dbReference>
<evidence type="ECO:0000256" key="8">
    <source>
        <dbReference type="ARBA" id="ARBA00022989"/>
    </source>
</evidence>
<keyword evidence="10 11" id="KW-0472">Membrane</keyword>
<protein>
    <submittedName>
        <fullName evidence="13">DMT family transporter</fullName>
    </submittedName>
</protein>
<keyword evidence="7" id="KW-0448">Lipopolysaccharide biosynthesis</keyword>
<evidence type="ECO:0000256" key="2">
    <source>
        <dbReference type="ARBA" id="ARBA00022475"/>
    </source>
</evidence>
<keyword evidence="9" id="KW-0443">Lipid metabolism</keyword>
<sequence>MALSGPVFLAVLFAALLHAGWNALIKSGRDKALDTGLVHSIGILLAIPLLLHTGLPPVAAWPYIAASLLIHIGYYTALTGAYKHGDLSLTYPVMRGCAPLLVALGSLVLIGEAMSATAWAGIVLLCAGVVTLGLSRSALRGSGEAQRTKALAFALANAGIIAMYTVVDGIGVRIAGDAVAYVATLFLFDGIPFLLLVLWRRPGQRRAALAYMAGRWKMALVGSAASLGSYGVALWAMTRAPVAVVAALRETSVLFAAVIGVVFLREAFGWQRAAGTVIIVAGVMMLRLG</sequence>
<evidence type="ECO:0000256" key="3">
    <source>
        <dbReference type="ARBA" id="ARBA00022516"/>
    </source>
</evidence>
<keyword evidence="3" id="KW-0444">Lipid biosynthesis</keyword>
<name>A0ABP8HUP9_9BURK</name>
<evidence type="ECO:0000259" key="12">
    <source>
        <dbReference type="Pfam" id="PF00892"/>
    </source>
</evidence>
<feature type="transmembrane region" description="Helical" evidence="11">
    <location>
        <begin position="178"/>
        <end position="199"/>
    </location>
</feature>
<dbReference type="EMBL" id="BAABGJ010000027">
    <property type="protein sequence ID" value="GAA4344697.1"/>
    <property type="molecule type" value="Genomic_DNA"/>
</dbReference>
<reference evidence="14" key="1">
    <citation type="journal article" date="2019" name="Int. J. Syst. Evol. Microbiol.">
        <title>The Global Catalogue of Microorganisms (GCM) 10K type strain sequencing project: providing services to taxonomists for standard genome sequencing and annotation.</title>
        <authorList>
            <consortium name="The Broad Institute Genomics Platform"/>
            <consortium name="The Broad Institute Genome Sequencing Center for Infectious Disease"/>
            <person name="Wu L."/>
            <person name="Ma J."/>
        </authorList>
    </citation>
    <scope>NUCLEOTIDE SEQUENCE [LARGE SCALE GENOMIC DNA]</scope>
    <source>
        <strain evidence="14">JCM 17804</strain>
    </source>
</reference>
<evidence type="ECO:0000256" key="1">
    <source>
        <dbReference type="ARBA" id="ARBA00004651"/>
    </source>
</evidence>
<feature type="transmembrane region" description="Helical" evidence="11">
    <location>
        <begin position="6"/>
        <end position="25"/>
    </location>
</feature>
<organism evidence="13 14">
    <name type="scientific">Variovorax defluvii</name>
    <dbReference type="NCBI Taxonomy" id="913761"/>
    <lineage>
        <taxon>Bacteria</taxon>
        <taxon>Pseudomonadati</taxon>
        <taxon>Pseudomonadota</taxon>
        <taxon>Betaproteobacteria</taxon>
        <taxon>Burkholderiales</taxon>
        <taxon>Comamonadaceae</taxon>
        <taxon>Variovorax</taxon>
    </lineage>
</organism>
<keyword evidence="2" id="KW-1003">Cell membrane</keyword>
<keyword evidence="6 11" id="KW-0812">Transmembrane</keyword>
<dbReference type="Gene3D" id="1.10.3730.20">
    <property type="match status" value="2"/>
</dbReference>
<feature type="domain" description="EamA" evidence="12">
    <location>
        <begin position="149"/>
        <end position="286"/>
    </location>
</feature>
<keyword evidence="14" id="KW-1185">Reference proteome</keyword>
<feature type="transmembrane region" description="Helical" evidence="11">
    <location>
        <begin position="61"/>
        <end position="81"/>
    </location>
</feature>
<evidence type="ECO:0000256" key="11">
    <source>
        <dbReference type="SAM" id="Phobius"/>
    </source>
</evidence>
<evidence type="ECO:0000313" key="13">
    <source>
        <dbReference type="EMBL" id="GAA4344697.1"/>
    </source>
</evidence>
<dbReference type="InterPro" id="IPR037185">
    <property type="entry name" value="EmrE-like"/>
</dbReference>
<dbReference type="PANTHER" id="PTHR30561">
    <property type="entry name" value="SMR FAMILY PROTON-DEPENDENT DRUG EFFLUX TRANSPORTER SUGE"/>
    <property type="match status" value="1"/>
</dbReference>
<evidence type="ECO:0000256" key="4">
    <source>
        <dbReference type="ARBA" id="ARBA00022519"/>
    </source>
</evidence>
<dbReference type="PANTHER" id="PTHR30561:SF9">
    <property type="entry name" value="4-AMINO-4-DEOXY-L-ARABINOSE-PHOSPHOUNDECAPRENOL FLIPPASE SUBUNIT ARNF-RELATED"/>
    <property type="match status" value="1"/>
</dbReference>
<evidence type="ECO:0000256" key="9">
    <source>
        <dbReference type="ARBA" id="ARBA00023098"/>
    </source>
</evidence>
<proteinExistence type="predicted"/>
<evidence type="ECO:0000313" key="14">
    <source>
        <dbReference type="Proteomes" id="UP001500975"/>
    </source>
</evidence>
<dbReference type="SUPFAM" id="SSF103481">
    <property type="entry name" value="Multidrug resistance efflux transporter EmrE"/>
    <property type="match status" value="2"/>
</dbReference>
<feature type="transmembrane region" description="Helical" evidence="11">
    <location>
        <begin position="243"/>
        <end position="263"/>
    </location>
</feature>
<evidence type="ECO:0000256" key="6">
    <source>
        <dbReference type="ARBA" id="ARBA00022692"/>
    </source>
</evidence>
<feature type="transmembrane region" description="Helical" evidence="11">
    <location>
        <begin position="37"/>
        <end position="55"/>
    </location>
</feature>
<accession>A0ABP8HUP9</accession>